<evidence type="ECO:0000313" key="2">
    <source>
        <dbReference type="EMBL" id="NGP90267.1"/>
    </source>
</evidence>
<comment type="caution">
    <text evidence="2">The sequence shown here is derived from an EMBL/GenBank/DDBJ whole genome shotgun (WGS) entry which is preliminary data.</text>
</comment>
<reference evidence="2 3" key="1">
    <citation type="submission" date="2020-02" db="EMBL/GenBank/DDBJ databases">
        <title>Aliifodinibius halophilus 2W32, complete genome.</title>
        <authorList>
            <person name="Li Y."/>
            <person name="Wu S."/>
        </authorList>
    </citation>
    <scope>NUCLEOTIDE SEQUENCE [LARGE SCALE GENOMIC DNA]</scope>
    <source>
        <strain evidence="2 3">2W32</strain>
    </source>
</reference>
<keyword evidence="1" id="KW-0472">Membrane</keyword>
<feature type="transmembrane region" description="Helical" evidence="1">
    <location>
        <begin position="100"/>
        <end position="120"/>
    </location>
</feature>
<keyword evidence="3" id="KW-1185">Reference proteome</keyword>
<proteinExistence type="predicted"/>
<dbReference type="AlphaFoldDB" id="A0A6M1T7N7"/>
<dbReference type="EMBL" id="JAALLS010000052">
    <property type="protein sequence ID" value="NGP90267.1"/>
    <property type="molecule type" value="Genomic_DNA"/>
</dbReference>
<organism evidence="2 3">
    <name type="scientific">Fodinibius halophilus</name>
    <dbReference type="NCBI Taxonomy" id="1736908"/>
    <lineage>
        <taxon>Bacteria</taxon>
        <taxon>Pseudomonadati</taxon>
        <taxon>Balneolota</taxon>
        <taxon>Balneolia</taxon>
        <taxon>Balneolales</taxon>
        <taxon>Balneolaceae</taxon>
        <taxon>Fodinibius</taxon>
    </lineage>
</organism>
<feature type="transmembrane region" description="Helical" evidence="1">
    <location>
        <begin position="55"/>
        <end position="80"/>
    </location>
</feature>
<gene>
    <name evidence="2" type="ORF">G3569_18075</name>
</gene>
<feature type="transmembrane region" description="Helical" evidence="1">
    <location>
        <begin position="6"/>
        <end position="26"/>
    </location>
</feature>
<evidence type="ECO:0000256" key="1">
    <source>
        <dbReference type="SAM" id="Phobius"/>
    </source>
</evidence>
<sequence>MIQPFFTMLILIILAVGFWISGGYLMKLYQRFSKNSEEKDVHKNFATLFGNSMSLLGNVFVGVLLCFPIYLLIRGIYSLYEFNKYGVEFSFAWEYLADDLSWLYSIIFLIGIIGGVVYFINGKIQD</sequence>
<accession>A0A6M1T7N7</accession>
<protein>
    <submittedName>
        <fullName evidence="2">Uncharacterized protein</fullName>
    </submittedName>
</protein>
<evidence type="ECO:0000313" key="3">
    <source>
        <dbReference type="Proteomes" id="UP000479132"/>
    </source>
</evidence>
<keyword evidence="1" id="KW-1133">Transmembrane helix</keyword>
<keyword evidence="1" id="KW-0812">Transmembrane</keyword>
<dbReference type="Proteomes" id="UP000479132">
    <property type="component" value="Unassembled WGS sequence"/>
</dbReference>
<name>A0A6M1T7N7_9BACT</name>